<dbReference type="InterPro" id="IPR054331">
    <property type="entry name" value="LiaF_TM"/>
</dbReference>
<sequence length="232" mass="25606">MKKNSIFWGIMLLLAAAFLIIGKLGYLGGISAWSIIFTIFLAVIMIKSIRPLNYWGILFPIAFLCIIYDGQLGIETLTPWTVLIVAFLGSCGLSLIFPPKKWHKSSHDDEPFDFSEIDFDDDSNVRQNTRFGATVKYINSADLKTVDLVCHFGGVKVYFDKAQIQTSAVVHLDVSFGGVEMYVPREWKVENHTSVSLGAVEEKGMGAVATADSPMLKLVGTVSLSGVEIIYI</sequence>
<feature type="transmembrane region" description="Helical" evidence="1">
    <location>
        <begin position="53"/>
        <end position="71"/>
    </location>
</feature>
<dbReference type="Proteomes" id="UP000295500">
    <property type="component" value="Unassembled WGS sequence"/>
</dbReference>
<keyword evidence="1" id="KW-0812">Transmembrane</keyword>
<feature type="transmembrane region" description="Helical" evidence="1">
    <location>
        <begin position="7"/>
        <end position="24"/>
    </location>
</feature>
<feature type="transmembrane region" description="Helical" evidence="1">
    <location>
        <begin position="30"/>
        <end position="46"/>
    </location>
</feature>
<keyword evidence="1" id="KW-1133">Transmembrane helix</keyword>
<protein>
    <recommendedName>
        <fullName evidence="2">LiaF transmembrane domain-containing protein</fullName>
    </recommendedName>
</protein>
<dbReference type="RefSeq" id="WP_133528738.1">
    <property type="nucleotide sequence ID" value="NZ_SNXO01000024.1"/>
</dbReference>
<keyword evidence="1" id="KW-0472">Membrane</keyword>
<evidence type="ECO:0000259" key="2">
    <source>
        <dbReference type="Pfam" id="PF22570"/>
    </source>
</evidence>
<feature type="domain" description="LiaF transmembrane" evidence="2">
    <location>
        <begin position="7"/>
        <end position="102"/>
    </location>
</feature>
<evidence type="ECO:0000313" key="4">
    <source>
        <dbReference type="Proteomes" id="UP000295500"/>
    </source>
</evidence>
<dbReference type="OrthoDB" id="2249781at2"/>
<comment type="caution">
    <text evidence="3">The sequence shown here is derived from an EMBL/GenBank/DDBJ whole genome shotgun (WGS) entry which is preliminary data.</text>
</comment>
<dbReference type="EMBL" id="SNXO01000024">
    <property type="protein sequence ID" value="TDP52994.1"/>
    <property type="molecule type" value="Genomic_DNA"/>
</dbReference>
<gene>
    <name evidence="3" type="ORF">EV211_12412</name>
</gene>
<organism evidence="3 4">
    <name type="scientific">Aminicella lysinilytica</name>
    <dbReference type="NCBI Taxonomy" id="433323"/>
    <lineage>
        <taxon>Bacteria</taxon>
        <taxon>Bacillati</taxon>
        <taxon>Bacillota</taxon>
        <taxon>Clostridia</taxon>
        <taxon>Peptostreptococcales</taxon>
        <taxon>Anaerovoracaceae</taxon>
        <taxon>Aminicella</taxon>
    </lineage>
</organism>
<accession>A0A4R6PZ38</accession>
<name>A0A4R6PZ38_9FIRM</name>
<proteinExistence type="predicted"/>
<evidence type="ECO:0000313" key="3">
    <source>
        <dbReference type="EMBL" id="TDP52994.1"/>
    </source>
</evidence>
<evidence type="ECO:0000256" key="1">
    <source>
        <dbReference type="SAM" id="Phobius"/>
    </source>
</evidence>
<dbReference type="Pfam" id="PF22570">
    <property type="entry name" value="LiaF-TM"/>
    <property type="match status" value="1"/>
</dbReference>
<keyword evidence="4" id="KW-1185">Reference proteome</keyword>
<dbReference type="AlphaFoldDB" id="A0A4R6PZ38"/>
<feature type="transmembrane region" description="Helical" evidence="1">
    <location>
        <begin position="77"/>
        <end position="97"/>
    </location>
</feature>
<reference evidence="3 4" key="1">
    <citation type="submission" date="2019-03" db="EMBL/GenBank/DDBJ databases">
        <title>Genomic Encyclopedia of Type Strains, Phase IV (KMG-IV): sequencing the most valuable type-strain genomes for metagenomic binning, comparative biology and taxonomic classification.</title>
        <authorList>
            <person name="Goeker M."/>
        </authorList>
    </citation>
    <scope>NUCLEOTIDE SEQUENCE [LARGE SCALE GENOMIC DNA]</scope>
    <source>
        <strain evidence="3 4">DSM 28287</strain>
    </source>
</reference>